<dbReference type="SMART" id="SM00490">
    <property type="entry name" value="HELICc"/>
    <property type="match status" value="1"/>
</dbReference>
<dbReference type="Gene3D" id="1.10.3060.10">
    <property type="entry name" value="Helical scaffold and wing domains of SecA"/>
    <property type="match status" value="1"/>
</dbReference>
<name>A0A398BAP0_9BACI</name>
<dbReference type="FunFam" id="3.40.50.300:FF:000429">
    <property type="entry name" value="Preprotein translocase subunit SecA"/>
    <property type="match status" value="1"/>
</dbReference>
<dbReference type="NCBIfam" id="TIGR04397">
    <property type="entry name" value="SecA2_Bac_anthr"/>
    <property type="match status" value="1"/>
</dbReference>
<dbReference type="Pfam" id="PF07516">
    <property type="entry name" value="SecA_SW"/>
    <property type="match status" value="1"/>
</dbReference>
<evidence type="ECO:0000256" key="2">
    <source>
        <dbReference type="ARBA" id="ARBA00007650"/>
    </source>
</evidence>
<feature type="binding site" evidence="12">
    <location>
        <position position="492"/>
    </location>
    <ligand>
        <name>ATP</name>
        <dbReference type="ChEBI" id="CHEBI:30616"/>
    </ligand>
</feature>
<dbReference type="HAMAP" id="MF_01382">
    <property type="entry name" value="SecA"/>
    <property type="match status" value="1"/>
</dbReference>
<comment type="function">
    <text evidence="12">Part of the Sec protein translocase complex. Interacts with the SecYEG preprotein conducting channel. Has a central role in coupling the hydrolysis of ATP to the transfer of proteins into and across the cell membrane, serving as an ATP-driven molecular motor driving the stepwise translocation of polypeptide chains across the membrane.</text>
</comment>
<dbReference type="PROSITE" id="PS51194">
    <property type="entry name" value="HELICASE_CTER"/>
    <property type="match status" value="1"/>
</dbReference>
<evidence type="ECO:0000256" key="13">
    <source>
        <dbReference type="RuleBase" id="RU003874"/>
    </source>
</evidence>
<evidence type="ECO:0000256" key="3">
    <source>
        <dbReference type="ARBA" id="ARBA00022448"/>
    </source>
</evidence>
<dbReference type="CDD" id="cd18803">
    <property type="entry name" value="SF2_C_secA"/>
    <property type="match status" value="1"/>
</dbReference>
<evidence type="ECO:0000256" key="6">
    <source>
        <dbReference type="ARBA" id="ARBA00022741"/>
    </source>
</evidence>
<evidence type="ECO:0000313" key="17">
    <source>
        <dbReference type="EMBL" id="RID84756.1"/>
    </source>
</evidence>
<comment type="caution">
    <text evidence="17">The sequence shown here is derived from an EMBL/GenBank/DDBJ whole genome shotgun (WGS) entry which is preliminary data.</text>
</comment>
<comment type="subunit">
    <text evidence="12">Monomer and homodimer. Part of the essential Sec protein translocation apparatus which comprises SecA, SecYEG and auxiliary proteins SecDF. Other proteins may also be involved.</text>
</comment>
<dbReference type="PROSITE" id="PS51196">
    <property type="entry name" value="SECA_MOTOR_DEAD"/>
    <property type="match status" value="1"/>
</dbReference>
<dbReference type="InterPro" id="IPR020937">
    <property type="entry name" value="SecA_CS"/>
</dbReference>
<keyword evidence="6 12" id="KW-0547">Nucleotide-binding</keyword>
<dbReference type="Pfam" id="PF07517">
    <property type="entry name" value="SecA_DEAD"/>
    <property type="match status" value="1"/>
</dbReference>
<dbReference type="PANTHER" id="PTHR30612">
    <property type="entry name" value="SECA INNER MEMBRANE COMPONENT OF SEC PROTEIN SECRETION SYSTEM"/>
    <property type="match status" value="1"/>
</dbReference>
<feature type="binding site" evidence="12">
    <location>
        <begin position="103"/>
        <end position="107"/>
    </location>
    <ligand>
        <name>ATP</name>
        <dbReference type="ChEBI" id="CHEBI:30616"/>
    </ligand>
</feature>
<feature type="domain" description="SecA family profile" evidence="16">
    <location>
        <begin position="1"/>
        <end position="570"/>
    </location>
</feature>
<dbReference type="PROSITE" id="PS51192">
    <property type="entry name" value="HELICASE_ATP_BIND_1"/>
    <property type="match status" value="1"/>
</dbReference>
<dbReference type="Gene3D" id="3.90.1440.10">
    <property type="entry name" value="SecA, preprotein cross-linking domain"/>
    <property type="match status" value="1"/>
</dbReference>
<dbReference type="EMBL" id="QWVS01000023">
    <property type="protein sequence ID" value="RID84756.1"/>
    <property type="molecule type" value="Genomic_DNA"/>
</dbReference>
<comment type="subcellular location">
    <subcellularLocation>
        <location evidence="12">Cell membrane</location>
        <topology evidence="12">Peripheral membrane protein</topology>
        <orientation evidence="12">Cytoplasmic side</orientation>
    </subcellularLocation>
    <subcellularLocation>
        <location evidence="12">Cytoplasm</location>
    </subcellularLocation>
    <subcellularLocation>
        <location evidence="1">Membrane</location>
        <topology evidence="1">Peripheral membrane protein</topology>
    </subcellularLocation>
    <text evidence="12">Distribution is 50-50.</text>
</comment>
<sequence length="795" mass="90959">MLSSVKKLFNDSSKDLKRIYKLVDTVNSLESKYEAYSDEELRGMKDQFKAMLAEGKTLKDIQCDAFAVVREAAKRVLGLRHYDVQLIGGFVLNEGSIAQMNTGEGKTLVSTLPSYLHALEGNGVHIITANEYLASRDREIMKPVHEMLGMTVGLNVSQMDSSSKRAAYAADITYGTGTEFGFDYLRDNMVFYKEAKVQRGHNFAIVDEIDSILIDEARTPLIIAGKSSEGQELFAITAQIMKTFQKDVDYEVFVETKHTFLTDEGANKIEKAFGIDNLYDPEHQELLHNVLQSLKAYVIMKRDVDYIIKDGKIELIDKFTGRVMEGRSFSEGLHQAIEAKEGVEITEENETQATITVQNYFRLYSTLSGMTGSATPSKKEFWETYQLPVVTIPTNKPILRIDAPDLIYKDQASKMKKIVSEVKRVNSVGRPVLIGTTSIEQSEELSVHLKKENIKHLVLNAKTEADEAEIIVKAGQKGQVMIATNMAGRGTDILLDDEVKELGGLYILGTERHESERIDMQLRGRAGRQGDPGNSQFIISLEDDLFTYYDEEQHERYLSKVKTDAEGLVLSPAPDKYMKKVQETIEYMHQSARNHLLKLENPLNEQSKIIYSMRDRILDLETEEMFSILLEYMEKYIRRLVAVYYPEEEVLEDGVDRSPESFIRELSIVFLSLDWQEEELIDAEREQVEERAMAEFEELKSYILTLQENEELGQHLRSFMLEQIDTHWMSHLDRLSNIKEGISLSGYGQQDPYQIFDKEALNEFNMLMNEIESGISIHFMDHVKEELEEQMEEEE</sequence>
<keyword evidence="5 12" id="KW-0963">Cytoplasm</keyword>
<dbReference type="InterPro" id="IPR000185">
    <property type="entry name" value="SecA"/>
</dbReference>
<organism evidence="17 18">
    <name type="scientific">Peribacillus asahii</name>
    <dbReference type="NCBI Taxonomy" id="228899"/>
    <lineage>
        <taxon>Bacteria</taxon>
        <taxon>Bacillati</taxon>
        <taxon>Bacillota</taxon>
        <taxon>Bacilli</taxon>
        <taxon>Bacillales</taxon>
        <taxon>Bacillaceae</taxon>
        <taxon>Peribacillus</taxon>
    </lineage>
</organism>
<dbReference type="InterPro" id="IPR011116">
    <property type="entry name" value="SecA_Wing/Scaffold"/>
</dbReference>
<comment type="similarity">
    <text evidence="2 12 13">Belongs to the SecA family.</text>
</comment>
<dbReference type="SMART" id="SM00957">
    <property type="entry name" value="SecA_DEAD"/>
    <property type="match status" value="1"/>
</dbReference>
<keyword evidence="4 12" id="KW-1003">Cell membrane</keyword>
<dbReference type="InterPro" id="IPR044722">
    <property type="entry name" value="SecA_SF2_C"/>
</dbReference>
<dbReference type="InterPro" id="IPR014018">
    <property type="entry name" value="SecA_motor_DEAD"/>
</dbReference>
<dbReference type="InterPro" id="IPR014001">
    <property type="entry name" value="Helicase_ATP-bd"/>
</dbReference>
<dbReference type="Gene3D" id="3.40.50.300">
    <property type="entry name" value="P-loop containing nucleotide triphosphate hydrolases"/>
    <property type="match status" value="3"/>
</dbReference>
<feature type="domain" description="Helicase ATP-binding" evidence="14">
    <location>
        <begin position="87"/>
        <end position="244"/>
    </location>
</feature>
<dbReference type="InterPro" id="IPR011130">
    <property type="entry name" value="SecA_preprotein_X-link_dom"/>
</dbReference>
<keyword evidence="11 12" id="KW-0472">Membrane</keyword>
<evidence type="ECO:0000256" key="5">
    <source>
        <dbReference type="ARBA" id="ARBA00022490"/>
    </source>
</evidence>
<dbReference type="GO" id="GO:0005524">
    <property type="term" value="F:ATP binding"/>
    <property type="evidence" value="ECO:0007669"/>
    <property type="project" value="UniProtKB-UniRule"/>
</dbReference>
<dbReference type="SUPFAM" id="SSF81767">
    <property type="entry name" value="Pre-protein crosslinking domain of SecA"/>
    <property type="match status" value="1"/>
</dbReference>
<evidence type="ECO:0000256" key="11">
    <source>
        <dbReference type="ARBA" id="ARBA00023136"/>
    </source>
</evidence>
<dbReference type="InterPro" id="IPR030908">
    <property type="entry name" value="SecA2_Bac_anthr"/>
</dbReference>
<gene>
    <name evidence="17" type="primary">secA2</name>
    <name evidence="12" type="synonym">secA</name>
    <name evidence="17" type="ORF">D1953_12905</name>
</gene>
<evidence type="ECO:0000259" key="16">
    <source>
        <dbReference type="PROSITE" id="PS51196"/>
    </source>
</evidence>
<dbReference type="Pfam" id="PF01043">
    <property type="entry name" value="SecA_PP_bind"/>
    <property type="match status" value="1"/>
</dbReference>
<dbReference type="CDD" id="cd17928">
    <property type="entry name" value="DEXDc_SecA"/>
    <property type="match status" value="1"/>
</dbReference>
<evidence type="ECO:0000256" key="9">
    <source>
        <dbReference type="ARBA" id="ARBA00022967"/>
    </source>
</evidence>
<keyword evidence="10 12" id="KW-0811">Translocation</keyword>
<dbReference type="Proteomes" id="UP000266016">
    <property type="component" value="Unassembled WGS sequence"/>
</dbReference>
<dbReference type="InterPro" id="IPR036266">
    <property type="entry name" value="SecA_Wing/Scaffold_sf"/>
</dbReference>
<dbReference type="GO" id="GO:0006605">
    <property type="term" value="P:protein targeting"/>
    <property type="evidence" value="ECO:0007669"/>
    <property type="project" value="UniProtKB-UniRule"/>
</dbReference>
<dbReference type="RefSeq" id="WP_119117607.1">
    <property type="nucleotide sequence ID" value="NZ_QWVS01000023.1"/>
</dbReference>
<evidence type="ECO:0000256" key="12">
    <source>
        <dbReference type="HAMAP-Rule" id="MF_01382"/>
    </source>
</evidence>
<keyword evidence="7 12" id="KW-0067">ATP-binding</keyword>
<dbReference type="GO" id="GO:0005886">
    <property type="term" value="C:plasma membrane"/>
    <property type="evidence" value="ECO:0007669"/>
    <property type="project" value="UniProtKB-SubCell"/>
</dbReference>
<evidence type="ECO:0000256" key="1">
    <source>
        <dbReference type="ARBA" id="ARBA00004170"/>
    </source>
</evidence>
<evidence type="ECO:0000256" key="8">
    <source>
        <dbReference type="ARBA" id="ARBA00022927"/>
    </source>
</evidence>
<dbReference type="NCBIfam" id="NF006630">
    <property type="entry name" value="PRK09200.1"/>
    <property type="match status" value="1"/>
</dbReference>
<protein>
    <recommendedName>
        <fullName evidence="12 13">Protein translocase subunit SecA</fullName>
        <ecNumber evidence="12">7.4.2.8</ecNumber>
    </recommendedName>
</protein>
<feature type="domain" description="Helicase C-terminal" evidence="15">
    <location>
        <begin position="414"/>
        <end position="569"/>
    </location>
</feature>
<dbReference type="InterPro" id="IPR036670">
    <property type="entry name" value="SecA_X-link_sf"/>
</dbReference>
<dbReference type="InterPro" id="IPR011115">
    <property type="entry name" value="SecA_DEAD"/>
</dbReference>
<comment type="catalytic activity">
    <reaction evidence="12">
        <text>ATP + H2O + cellular proteinSide 1 = ADP + phosphate + cellular proteinSide 2.</text>
        <dbReference type="EC" id="7.4.2.8"/>
    </reaction>
</comment>
<dbReference type="NCBIfam" id="TIGR00963">
    <property type="entry name" value="secA"/>
    <property type="match status" value="1"/>
</dbReference>
<evidence type="ECO:0000313" key="18">
    <source>
        <dbReference type="Proteomes" id="UP000266016"/>
    </source>
</evidence>
<reference evidence="17 18" key="1">
    <citation type="submission" date="2018-08" db="EMBL/GenBank/DDBJ databases">
        <title>Bacillus jemisoniae sp. nov., Bacillus chryseoplanitiae sp. nov., Bacillus resnikiae sp. nov., and Bacillus frankliniae sp. nov., isolated from Viking spacecraft and associated surfaces.</title>
        <authorList>
            <person name="Seuylemezian A."/>
            <person name="Vaishampayan P."/>
        </authorList>
    </citation>
    <scope>NUCLEOTIDE SEQUENCE [LARGE SCALE GENOMIC DNA]</scope>
    <source>
        <strain evidence="17 18">MA001</strain>
    </source>
</reference>
<evidence type="ECO:0000256" key="7">
    <source>
        <dbReference type="ARBA" id="ARBA00022840"/>
    </source>
</evidence>
<dbReference type="GO" id="GO:0005829">
    <property type="term" value="C:cytosol"/>
    <property type="evidence" value="ECO:0007669"/>
    <property type="project" value="TreeGrafter"/>
</dbReference>
<dbReference type="SMART" id="SM00958">
    <property type="entry name" value="SecA_PP_bind"/>
    <property type="match status" value="1"/>
</dbReference>
<proteinExistence type="inferred from homology"/>
<dbReference type="PRINTS" id="PR00906">
    <property type="entry name" value="SECA"/>
</dbReference>
<dbReference type="InterPro" id="IPR001650">
    <property type="entry name" value="Helicase_C-like"/>
</dbReference>
<dbReference type="GO" id="GO:0031522">
    <property type="term" value="C:cell envelope Sec protein transport complex"/>
    <property type="evidence" value="ECO:0007669"/>
    <property type="project" value="TreeGrafter"/>
</dbReference>
<dbReference type="GO" id="GO:0065002">
    <property type="term" value="P:intracellular protein transmembrane transport"/>
    <property type="evidence" value="ECO:0007669"/>
    <property type="project" value="UniProtKB-UniRule"/>
</dbReference>
<dbReference type="GO" id="GO:0017038">
    <property type="term" value="P:protein import"/>
    <property type="evidence" value="ECO:0007669"/>
    <property type="project" value="InterPro"/>
</dbReference>
<accession>A0A398BAP0</accession>
<keyword evidence="9 12" id="KW-1278">Translocase</keyword>
<dbReference type="EC" id="7.4.2.8" evidence="12"/>
<keyword evidence="3 12" id="KW-0813">Transport</keyword>
<dbReference type="Pfam" id="PF21090">
    <property type="entry name" value="P-loop_SecA"/>
    <property type="match status" value="1"/>
</dbReference>
<evidence type="ECO:0000259" key="14">
    <source>
        <dbReference type="PROSITE" id="PS51192"/>
    </source>
</evidence>
<dbReference type="GO" id="GO:0008564">
    <property type="term" value="F:protein-exporting ATPase activity"/>
    <property type="evidence" value="ECO:0007669"/>
    <property type="project" value="UniProtKB-EC"/>
</dbReference>
<dbReference type="GO" id="GO:0043952">
    <property type="term" value="P:protein transport by the Sec complex"/>
    <property type="evidence" value="ECO:0007669"/>
    <property type="project" value="TreeGrafter"/>
</dbReference>
<evidence type="ECO:0000256" key="10">
    <source>
        <dbReference type="ARBA" id="ARBA00023010"/>
    </source>
</evidence>
<dbReference type="PANTHER" id="PTHR30612:SF0">
    <property type="entry name" value="CHLOROPLAST PROTEIN-TRANSPORTING ATPASE"/>
    <property type="match status" value="1"/>
</dbReference>
<evidence type="ECO:0000259" key="15">
    <source>
        <dbReference type="PROSITE" id="PS51194"/>
    </source>
</evidence>
<evidence type="ECO:0000256" key="4">
    <source>
        <dbReference type="ARBA" id="ARBA00022475"/>
    </source>
</evidence>
<feature type="binding site" evidence="12">
    <location>
        <position position="85"/>
    </location>
    <ligand>
        <name>ATP</name>
        <dbReference type="ChEBI" id="CHEBI:30616"/>
    </ligand>
</feature>
<keyword evidence="8 12" id="KW-0653">Protein transport</keyword>
<dbReference type="SUPFAM" id="SSF81886">
    <property type="entry name" value="Helical scaffold and wing domains of SecA"/>
    <property type="match status" value="1"/>
</dbReference>
<keyword evidence="18" id="KW-1185">Reference proteome</keyword>
<dbReference type="PROSITE" id="PS01312">
    <property type="entry name" value="SECA"/>
    <property type="match status" value="1"/>
</dbReference>
<dbReference type="AlphaFoldDB" id="A0A398BAP0"/>
<dbReference type="SUPFAM" id="SSF52540">
    <property type="entry name" value="P-loop containing nucleoside triphosphate hydrolases"/>
    <property type="match status" value="2"/>
</dbReference>
<dbReference type="InterPro" id="IPR027417">
    <property type="entry name" value="P-loop_NTPase"/>
</dbReference>